<dbReference type="InterPro" id="IPR003439">
    <property type="entry name" value="ABC_transporter-like_ATP-bd"/>
</dbReference>
<evidence type="ECO:0000256" key="6">
    <source>
        <dbReference type="ARBA" id="ARBA00022840"/>
    </source>
</evidence>
<dbReference type="PANTHER" id="PTHR43790:SF3">
    <property type="entry name" value="D-ALLOSE IMPORT ATP-BINDING PROTEIN ALSA-RELATED"/>
    <property type="match status" value="1"/>
</dbReference>
<proteinExistence type="predicted"/>
<dbReference type="Proteomes" id="UP000297608">
    <property type="component" value="Unassembled WGS sequence"/>
</dbReference>
<reference evidence="11 12" key="1">
    <citation type="submission" date="2019-03" db="EMBL/GenBank/DDBJ databases">
        <title>Genomics of glacier-inhabiting Cryobacterium strains.</title>
        <authorList>
            <person name="Liu Q."/>
            <person name="Xin Y.-H."/>
        </authorList>
    </citation>
    <scope>NUCLEOTIDE SEQUENCE [LARGE SCALE GENOMIC DNA]</scope>
    <source>
        <strain evidence="11 12">MDB2-B</strain>
    </source>
</reference>
<feature type="region of interest" description="Disordered" evidence="9">
    <location>
        <begin position="64"/>
        <end position="85"/>
    </location>
</feature>
<sequence>MLRTIALDSSLGHRARGFETTHRGDEWECLVSITFRYRCILDIDGCSELVLYSTLHGPETIHPQCGGTNIASPSETSTPSGEAPEPRLALRGAVKAFGPVVALAEGTIEILPGEIHALVGENGAGKSTLVKILAGLYHLDAGEFRVDGRPVVFRNVADSKAVGISVIYQEPTLFPDITVGENIFIGRQPKGRLGLISRAAMRSAARRLFDQLGVRIDPDRVAEGLSIADQQIIEIAKAISLDAKILIMDEPTAALSGVEVERLFQVARNLRANGAGILFISHRFDEVFDLCDRITVMRDGRYIATHVTTDVTVDAIVREMVGRDVGALFPKEVAPVGDTVLTVRGLGRAGVFSDISFEVKAGEVVGLAGLVGAGRTEVARAVFGIDPYDRGSVEFLGTRLKPHNPKASTDAGMGFVPEDRRKQGLVMDLSVARNTALTLRDRLARFGIIDVRAERTAAAEWSARLHVKTTSQEYAVSTLSGGNQQKVVLAKWLATDPKFLIVDEPTRGIDVGTKSEVHRLISDLAGRGIAILMISSELPEVLGMADRVLVMHEGRITAELSRAEATPESIMHAATASLERTQ</sequence>
<dbReference type="SUPFAM" id="SSF52540">
    <property type="entry name" value="P-loop containing nucleoside triphosphate hydrolases"/>
    <property type="match status" value="2"/>
</dbReference>
<keyword evidence="4" id="KW-0677">Repeat</keyword>
<evidence type="ECO:0000256" key="3">
    <source>
        <dbReference type="ARBA" id="ARBA00022597"/>
    </source>
</evidence>
<comment type="caution">
    <text evidence="11">The sequence shown here is derived from an EMBL/GenBank/DDBJ whole genome shotgun (WGS) entry which is preliminary data.</text>
</comment>
<evidence type="ECO:0000256" key="4">
    <source>
        <dbReference type="ARBA" id="ARBA00022737"/>
    </source>
</evidence>
<dbReference type="GO" id="GO:0005524">
    <property type="term" value="F:ATP binding"/>
    <property type="evidence" value="ECO:0007669"/>
    <property type="project" value="UniProtKB-KW"/>
</dbReference>
<feature type="domain" description="ABC transporter" evidence="10">
    <location>
        <begin position="334"/>
        <end position="578"/>
    </location>
</feature>
<keyword evidence="3" id="KW-0762">Sugar transport</keyword>
<evidence type="ECO:0000256" key="7">
    <source>
        <dbReference type="ARBA" id="ARBA00022967"/>
    </source>
</evidence>
<evidence type="ECO:0000256" key="5">
    <source>
        <dbReference type="ARBA" id="ARBA00022741"/>
    </source>
</evidence>
<protein>
    <submittedName>
        <fullName evidence="11">Sugar ABC transporter ATP-binding protein</fullName>
    </submittedName>
</protein>
<gene>
    <name evidence="11" type="ORF">E3O44_10655</name>
</gene>
<dbReference type="EMBL" id="SOFG01000011">
    <property type="protein sequence ID" value="TFB87544.1"/>
    <property type="molecule type" value="Genomic_DNA"/>
</dbReference>
<evidence type="ECO:0000256" key="9">
    <source>
        <dbReference type="SAM" id="MobiDB-lite"/>
    </source>
</evidence>
<accession>A0ABY2IDU5</accession>
<dbReference type="InterPro" id="IPR050107">
    <property type="entry name" value="ABC_carbohydrate_import_ATPase"/>
</dbReference>
<dbReference type="CDD" id="cd03215">
    <property type="entry name" value="ABC_Carb_Monos_II"/>
    <property type="match status" value="1"/>
</dbReference>
<keyword evidence="6 11" id="KW-0067">ATP-binding</keyword>
<dbReference type="CDD" id="cd03216">
    <property type="entry name" value="ABC_Carb_Monos_I"/>
    <property type="match status" value="1"/>
</dbReference>
<keyword evidence="5" id="KW-0547">Nucleotide-binding</keyword>
<evidence type="ECO:0000313" key="11">
    <source>
        <dbReference type="EMBL" id="TFB87544.1"/>
    </source>
</evidence>
<feature type="domain" description="ABC transporter" evidence="10">
    <location>
        <begin position="88"/>
        <end position="324"/>
    </location>
</feature>
<evidence type="ECO:0000313" key="12">
    <source>
        <dbReference type="Proteomes" id="UP000297608"/>
    </source>
</evidence>
<dbReference type="InterPro" id="IPR027417">
    <property type="entry name" value="P-loop_NTPase"/>
</dbReference>
<dbReference type="InterPro" id="IPR017871">
    <property type="entry name" value="ABC_transporter-like_CS"/>
</dbReference>
<name>A0ABY2IDU5_9MICO</name>
<keyword evidence="8" id="KW-0472">Membrane</keyword>
<dbReference type="InterPro" id="IPR003593">
    <property type="entry name" value="AAA+_ATPase"/>
</dbReference>
<dbReference type="PROSITE" id="PS00211">
    <property type="entry name" value="ABC_TRANSPORTER_1"/>
    <property type="match status" value="1"/>
</dbReference>
<organism evidence="11 12">
    <name type="scientific">Cryobacterium algoricola</name>
    <dbReference type="NCBI Taxonomy" id="1259183"/>
    <lineage>
        <taxon>Bacteria</taxon>
        <taxon>Bacillati</taxon>
        <taxon>Actinomycetota</taxon>
        <taxon>Actinomycetes</taxon>
        <taxon>Micrococcales</taxon>
        <taxon>Microbacteriaceae</taxon>
        <taxon>Cryobacterium</taxon>
    </lineage>
</organism>
<dbReference type="SMART" id="SM00382">
    <property type="entry name" value="AAA"/>
    <property type="match status" value="2"/>
</dbReference>
<evidence type="ECO:0000256" key="2">
    <source>
        <dbReference type="ARBA" id="ARBA00022475"/>
    </source>
</evidence>
<dbReference type="PROSITE" id="PS50893">
    <property type="entry name" value="ABC_TRANSPORTER_2"/>
    <property type="match status" value="2"/>
</dbReference>
<keyword evidence="7" id="KW-1278">Translocase</keyword>
<dbReference type="Pfam" id="PF00005">
    <property type="entry name" value="ABC_tran"/>
    <property type="match status" value="2"/>
</dbReference>
<keyword evidence="12" id="KW-1185">Reference proteome</keyword>
<evidence type="ECO:0000256" key="8">
    <source>
        <dbReference type="ARBA" id="ARBA00023136"/>
    </source>
</evidence>
<dbReference type="Gene3D" id="3.40.50.300">
    <property type="entry name" value="P-loop containing nucleotide triphosphate hydrolases"/>
    <property type="match status" value="2"/>
</dbReference>
<feature type="compositionally biased region" description="Polar residues" evidence="9">
    <location>
        <begin position="66"/>
        <end position="80"/>
    </location>
</feature>
<evidence type="ECO:0000256" key="1">
    <source>
        <dbReference type="ARBA" id="ARBA00022448"/>
    </source>
</evidence>
<keyword evidence="1" id="KW-0813">Transport</keyword>
<dbReference type="PANTHER" id="PTHR43790">
    <property type="entry name" value="CARBOHYDRATE TRANSPORT ATP-BINDING PROTEIN MG119-RELATED"/>
    <property type="match status" value="1"/>
</dbReference>
<evidence type="ECO:0000259" key="10">
    <source>
        <dbReference type="PROSITE" id="PS50893"/>
    </source>
</evidence>
<keyword evidence="2" id="KW-1003">Cell membrane</keyword>